<dbReference type="AlphaFoldDB" id="A0A1A6C258"/>
<dbReference type="Proteomes" id="UP000029273">
    <property type="component" value="Unassembled WGS sequence"/>
</dbReference>
<gene>
    <name evidence="1" type="ORF">Thpro_022901</name>
</gene>
<dbReference type="EMBL" id="JQSG02000006">
    <property type="protein sequence ID" value="OBS08651.1"/>
    <property type="molecule type" value="Genomic_DNA"/>
</dbReference>
<sequence>MIRVCFGNKTSLVATCGDDQMVYRHLVCECRFDLLTVADVGNGCSCASDLL</sequence>
<keyword evidence="2" id="KW-1185">Reference proteome</keyword>
<accession>A0A1A6C258</accession>
<reference evidence="1 2" key="1">
    <citation type="journal article" date="2014" name="Genome Announc.">
        <title>Draft Genome Sequence of the Iron-Oxidizing, Acidophilic, and Halotolerant 'Thiobacillus prosperus' Type Strain DSM 5130.</title>
        <authorList>
            <person name="Ossandon F.J."/>
            <person name="Cardenas J.P."/>
            <person name="Corbett M."/>
            <person name="Quatrini R."/>
            <person name="Holmes D.S."/>
            <person name="Watkin E."/>
        </authorList>
    </citation>
    <scope>NUCLEOTIDE SEQUENCE [LARGE SCALE GENOMIC DNA]</scope>
    <source>
        <strain evidence="1 2">DSM 5130</strain>
    </source>
</reference>
<name>A0A1A6C258_9GAMM</name>
<organism evidence="1 2">
    <name type="scientific">Acidihalobacter prosperus</name>
    <dbReference type="NCBI Taxonomy" id="160660"/>
    <lineage>
        <taxon>Bacteria</taxon>
        <taxon>Pseudomonadati</taxon>
        <taxon>Pseudomonadota</taxon>
        <taxon>Gammaproteobacteria</taxon>
        <taxon>Chromatiales</taxon>
        <taxon>Ectothiorhodospiraceae</taxon>
        <taxon>Acidihalobacter</taxon>
    </lineage>
</organism>
<comment type="caution">
    <text evidence="1">The sequence shown here is derived from an EMBL/GenBank/DDBJ whole genome shotgun (WGS) entry which is preliminary data.</text>
</comment>
<proteinExistence type="predicted"/>
<evidence type="ECO:0000313" key="1">
    <source>
        <dbReference type="EMBL" id="OBS08651.1"/>
    </source>
</evidence>
<protein>
    <submittedName>
        <fullName evidence="1">Uncharacterized protein</fullName>
    </submittedName>
</protein>
<evidence type="ECO:0000313" key="2">
    <source>
        <dbReference type="Proteomes" id="UP000029273"/>
    </source>
</evidence>